<evidence type="ECO:0000313" key="6">
    <source>
        <dbReference type="Proteomes" id="UP001346149"/>
    </source>
</evidence>
<accession>A0AAN7R1B3</accession>
<keyword evidence="6" id="KW-1185">Reference proteome</keyword>
<dbReference type="GO" id="GO:0046982">
    <property type="term" value="F:protein heterodimerization activity"/>
    <property type="evidence" value="ECO:0007669"/>
    <property type="project" value="InterPro"/>
</dbReference>
<dbReference type="AlphaFoldDB" id="A0AAN7R1B3"/>
<feature type="compositionally biased region" description="Low complexity" evidence="3">
    <location>
        <begin position="63"/>
        <end position="72"/>
    </location>
</feature>
<keyword evidence="2" id="KW-0539">Nucleus</keyword>
<evidence type="ECO:0000313" key="5">
    <source>
        <dbReference type="EMBL" id="KAK4786077.1"/>
    </source>
</evidence>
<dbReference type="InterPro" id="IPR003958">
    <property type="entry name" value="CBFA_NFYB_domain"/>
</dbReference>
<protein>
    <recommendedName>
        <fullName evidence="4">Transcription factor CBF/NF-Y/archaeal histone domain-containing protein</fullName>
    </recommendedName>
</protein>
<sequence>MVVGVISFKDPSTSTWLSDMKTTRRKDKSKGSMGTPKTPNNHRCKDAQDRKEEEEKKKKGNENGKSIKINGNSEKSEQLIEPSSSSRLQGGEEKSKNGSSKRIDASNGDHSSFRKKQKWKKEEEEEGEDESKLNAIPMSRVQRIVKSEGSDLRINQEAYFLINKATEKFIEQFCEDAFTSAAARDRKRFLKYSHLSSVVSKERRYDFLLDFVPEKVKAEDALKEIKREDT</sequence>
<evidence type="ECO:0000256" key="2">
    <source>
        <dbReference type="ARBA" id="ARBA00023242"/>
    </source>
</evidence>
<dbReference type="GO" id="GO:0000976">
    <property type="term" value="F:transcription cis-regulatory region binding"/>
    <property type="evidence" value="ECO:0007669"/>
    <property type="project" value="TreeGrafter"/>
</dbReference>
<dbReference type="CDD" id="cd22929">
    <property type="entry name" value="HFD_POLE4-like"/>
    <property type="match status" value="1"/>
</dbReference>
<dbReference type="GO" id="GO:0006355">
    <property type="term" value="P:regulation of DNA-templated transcription"/>
    <property type="evidence" value="ECO:0007669"/>
    <property type="project" value="TreeGrafter"/>
</dbReference>
<dbReference type="InterPro" id="IPR009072">
    <property type="entry name" value="Histone-fold"/>
</dbReference>
<dbReference type="Pfam" id="PF00808">
    <property type="entry name" value="CBFD_NFYB_HMF"/>
    <property type="match status" value="1"/>
</dbReference>
<evidence type="ECO:0000256" key="3">
    <source>
        <dbReference type="SAM" id="MobiDB-lite"/>
    </source>
</evidence>
<proteinExistence type="predicted"/>
<feature type="domain" description="Transcription factor CBF/NF-Y/archaeal histone" evidence="4">
    <location>
        <begin position="136"/>
        <end position="199"/>
    </location>
</feature>
<name>A0AAN7R1B3_TRANT</name>
<feature type="region of interest" description="Disordered" evidence="3">
    <location>
        <begin position="1"/>
        <end position="134"/>
    </location>
</feature>
<comment type="caution">
    <text evidence="5">The sequence shown here is derived from an EMBL/GenBank/DDBJ whole genome shotgun (WGS) entry which is preliminary data.</text>
</comment>
<dbReference type="GO" id="GO:0005634">
    <property type="term" value="C:nucleus"/>
    <property type="evidence" value="ECO:0007669"/>
    <property type="project" value="UniProtKB-SubCell"/>
</dbReference>
<dbReference type="Gene3D" id="1.10.20.10">
    <property type="entry name" value="Histone, subunit A"/>
    <property type="match status" value="1"/>
</dbReference>
<dbReference type="InterPro" id="IPR050568">
    <property type="entry name" value="Transcr_DNA_Rep_Reg"/>
</dbReference>
<feature type="compositionally biased region" description="Basic and acidic residues" evidence="3">
    <location>
        <begin position="43"/>
        <end position="62"/>
    </location>
</feature>
<dbReference type="Proteomes" id="UP001346149">
    <property type="component" value="Unassembled WGS sequence"/>
</dbReference>
<comment type="subcellular location">
    <subcellularLocation>
        <location evidence="1">Nucleus</location>
    </subcellularLocation>
</comment>
<evidence type="ECO:0000256" key="1">
    <source>
        <dbReference type="ARBA" id="ARBA00004123"/>
    </source>
</evidence>
<gene>
    <name evidence="5" type="ORF">SAY86_002766</name>
</gene>
<feature type="compositionally biased region" description="Basic and acidic residues" evidence="3">
    <location>
        <begin position="90"/>
        <end position="104"/>
    </location>
</feature>
<evidence type="ECO:0000259" key="4">
    <source>
        <dbReference type="Pfam" id="PF00808"/>
    </source>
</evidence>
<organism evidence="5 6">
    <name type="scientific">Trapa natans</name>
    <name type="common">Water chestnut</name>
    <dbReference type="NCBI Taxonomy" id="22666"/>
    <lineage>
        <taxon>Eukaryota</taxon>
        <taxon>Viridiplantae</taxon>
        <taxon>Streptophyta</taxon>
        <taxon>Embryophyta</taxon>
        <taxon>Tracheophyta</taxon>
        <taxon>Spermatophyta</taxon>
        <taxon>Magnoliopsida</taxon>
        <taxon>eudicotyledons</taxon>
        <taxon>Gunneridae</taxon>
        <taxon>Pentapetalae</taxon>
        <taxon>rosids</taxon>
        <taxon>malvids</taxon>
        <taxon>Myrtales</taxon>
        <taxon>Lythraceae</taxon>
        <taxon>Trapa</taxon>
    </lineage>
</organism>
<dbReference type="SUPFAM" id="SSF47113">
    <property type="entry name" value="Histone-fold"/>
    <property type="match status" value="1"/>
</dbReference>
<reference evidence="5 6" key="1">
    <citation type="journal article" date="2023" name="Hortic Res">
        <title>Pangenome of water caltrop reveals structural variations and asymmetric subgenome divergence after allopolyploidization.</title>
        <authorList>
            <person name="Zhang X."/>
            <person name="Chen Y."/>
            <person name="Wang L."/>
            <person name="Yuan Y."/>
            <person name="Fang M."/>
            <person name="Shi L."/>
            <person name="Lu R."/>
            <person name="Comes H.P."/>
            <person name="Ma Y."/>
            <person name="Chen Y."/>
            <person name="Huang G."/>
            <person name="Zhou Y."/>
            <person name="Zheng Z."/>
            <person name="Qiu Y."/>
        </authorList>
    </citation>
    <scope>NUCLEOTIDE SEQUENCE [LARGE SCALE GENOMIC DNA]</scope>
    <source>
        <strain evidence="5">F231</strain>
    </source>
</reference>
<dbReference type="EMBL" id="JAXQNO010000013">
    <property type="protein sequence ID" value="KAK4786077.1"/>
    <property type="molecule type" value="Genomic_DNA"/>
</dbReference>
<dbReference type="PANTHER" id="PTHR10252">
    <property type="entry name" value="HISTONE-LIKE TRANSCRIPTION FACTOR CCAAT-RELATED"/>
    <property type="match status" value="1"/>
</dbReference>
<dbReference type="PANTHER" id="PTHR10252:SF93">
    <property type="entry name" value="DNA POLYMERASE II SUBUNIT B3-1"/>
    <property type="match status" value="1"/>
</dbReference>